<sequence>MAQISMKKIITDVPLFILLQNIIVKKQPNYFFHMTLVDEKEHPLISLPACWGVHLSILEEIKQE</sequence>
<dbReference type="VEuPathDB" id="TrichDB:TVAG_131320"/>
<dbReference type="InParanoid" id="A2EPQ5"/>
<gene>
    <name evidence="1" type="ORF">TVAG_131320</name>
</gene>
<dbReference type="RefSeq" id="XP_001317621.1">
    <property type="nucleotide sequence ID" value="XM_001317586.1"/>
</dbReference>
<accession>A2EPQ5</accession>
<reference evidence="1" key="1">
    <citation type="submission" date="2006-10" db="EMBL/GenBank/DDBJ databases">
        <authorList>
            <person name="Amadeo P."/>
            <person name="Zhao Q."/>
            <person name="Wortman J."/>
            <person name="Fraser-Liggett C."/>
            <person name="Carlton J."/>
        </authorList>
    </citation>
    <scope>NUCLEOTIDE SEQUENCE</scope>
    <source>
        <strain evidence="1">G3</strain>
    </source>
</reference>
<evidence type="ECO:0000313" key="1">
    <source>
        <dbReference type="EMBL" id="EAY05398.1"/>
    </source>
</evidence>
<proteinExistence type="predicted"/>
<dbReference type="AlphaFoldDB" id="A2EPQ5"/>
<dbReference type="EMBL" id="DS113450">
    <property type="protein sequence ID" value="EAY05398.1"/>
    <property type="molecule type" value="Genomic_DNA"/>
</dbReference>
<reference evidence="1" key="2">
    <citation type="journal article" date="2007" name="Science">
        <title>Draft genome sequence of the sexually transmitted pathogen Trichomonas vaginalis.</title>
        <authorList>
            <person name="Carlton J.M."/>
            <person name="Hirt R.P."/>
            <person name="Silva J.C."/>
            <person name="Delcher A.L."/>
            <person name="Schatz M."/>
            <person name="Zhao Q."/>
            <person name="Wortman J.R."/>
            <person name="Bidwell S.L."/>
            <person name="Alsmark U.C.M."/>
            <person name="Besteiro S."/>
            <person name="Sicheritz-Ponten T."/>
            <person name="Noel C.J."/>
            <person name="Dacks J.B."/>
            <person name="Foster P.G."/>
            <person name="Simillion C."/>
            <person name="Van de Peer Y."/>
            <person name="Miranda-Saavedra D."/>
            <person name="Barton G.J."/>
            <person name="Westrop G.D."/>
            <person name="Mueller S."/>
            <person name="Dessi D."/>
            <person name="Fiori P.L."/>
            <person name="Ren Q."/>
            <person name="Paulsen I."/>
            <person name="Zhang H."/>
            <person name="Bastida-Corcuera F.D."/>
            <person name="Simoes-Barbosa A."/>
            <person name="Brown M.T."/>
            <person name="Hayes R.D."/>
            <person name="Mukherjee M."/>
            <person name="Okumura C.Y."/>
            <person name="Schneider R."/>
            <person name="Smith A.J."/>
            <person name="Vanacova S."/>
            <person name="Villalvazo M."/>
            <person name="Haas B.J."/>
            <person name="Pertea M."/>
            <person name="Feldblyum T.V."/>
            <person name="Utterback T.R."/>
            <person name="Shu C.L."/>
            <person name="Osoegawa K."/>
            <person name="de Jong P.J."/>
            <person name="Hrdy I."/>
            <person name="Horvathova L."/>
            <person name="Zubacova Z."/>
            <person name="Dolezal P."/>
            <person name="Malik S.B."/>
            <person name="Logsdon J.M. Jr."/>
            <person name="Henze K."/>
            <person name="Gupta A."/>
            <person name="Wang C.C."/>
            <person name="Dunne R.L."/>
            <person name="Upcroft J.A."/>
            <person name="Upcroft P."/>
            <person name="White O."/>
            <person name="Salzberg S.L."/>
            <person name="Tang P."/>
            <person name="Chiu C.-H."/>
            <person name="Lee Y.-S."/>
            <person name="Embley T.M."/>
            <person name="Coombs G.H."/>
            <person name="Mottram J.C."/>
            <person name="Tachezy J."/>
            <person name="Fraser-Liggett C.M."/>
            <person name="Johnson P.J."/>
        </authorList>
    </citation>
    <scope>NUCLEOTIDE SEQUENCE [LARGE SCALE GENOMIC DNA]</scope>
    <source>
        <strain evidence="1">G3</strain>
    </source>
</reference>
<evidence type="ECO:0000313" key="2">
    <source>
        <dbReference type="Proteomes" id="UP000001542"/>
    </source>
</evidence>
<dbReference type="Proteomes" id="UP000001542">
    <property type="component" value="Unassembled WGS sequence"/>
</dbReference>
<dbReference type="VEuPathDB" id="TrichDB:TVAGG3_0603580"/>
<protein>
    <submittedName>
        <fullName evidence="1">Uncharacterized protein</fullName>
    </submittedName>
</protein>
<dbReference type="KEGG" id="tva:4763264"/>
<organism evidence="1 2">
    <name type="scientific">Trichomonas vaginalis (strain ATCC PRA-98 / G3)</name>
    <dbReference type="NCBI Taxonomy" id="412133"/>
    <lineage>
        <taxon>Eukaryota</taxon>
        <taxon>Metamonada</taxon>
        <taxon>Parabasalia</taxon>
        <taxon>Trichomonadida</taxon>
        <taxon>Trichomonadidae</taxon>
        <taxon>Trichomonas</taxon>
    </lineage>
</organism>
<keyword evidence="2" id="KW-1185">Reference proteome</keyword>
<name>A2EPQ5_TRIV3</name>